<accession>A0A225V0V5</accession>
<feature type="region of interest" description="Disordered" evidence="1">
    <location>
        <begin position="105"/>
        <end position="137"/>
    </location>
</feature>
<dbReference type="OrthoDB" id="123817at2759"/>
<proteinExistence type="predicted"/>
<evidence type="ECO:0000256" key="1">
    <source>
        <dbReference type="SAM" id="MobiDB-lite"/>
    </source>
</evidence>
<sequence length="201" mass="21967">MQNFSAGVAPPRPTPARSMGDLVGAARMLCRYGQEFFDQPVREVLEAVLDFLQQLDGGILGSQEFRSLVHAGAGNIKDSSLRTVTRQSFNGGELQNVMHALSRRSTQDFQPQGNHSQQQSQLLPSVPPNTSRDRSGQGHVRISADFFDLIPTHNGLPVCLRYLSAMECSSGSSTRRAFGSRAHIAPATLDARVKGHIIQRI</sequence>
<evidence type="ECO:0000313" key="3">
    <source>
        <dbReference type="Proteomes" id="UP000198211"/>
    </source>
</evidence>
<evidence type="ECO:0000313" key="2">
    <source>
        <dbReference type="EMBL" id="OWY98597.1"/>
    </source>
</evidence>
<reference evidence="3" key="1">
    <citation type="submission" date="2017-03" db="EMBL/GenBank/DDBJ databases">
        <title>Phytopthora megakarya and P. palmivora, two closely related causual agents of cacao black pod achieved similar genome size and gene model numbers by different mechanisms.</title>
        <authorList>
            <person name="Ali S."/>
            <person name="Shao J."/>
            <person name="Larry D.J."/>
            <person name="Kronmiller B."/>
            <person name="Shen D."/>
            <person name="Strem M.D."/>
            <person name="Melnick R.L."/>
            <person name="Guiltinan M.J."/>
            <person name="Tyler B.M."/>
            <person name="Meinhardt L.W."/>
            <person name="Bailey B.A."/>
        </authorList>
    </citation>
    <scope>NUCLEOTIDE SEQUENCE [LARGE SCALE GENOMIC DNA]</scope>
    <source>
        <strain evidence="3">zdho120</strain>
    </source>
</reference>
<protein>
    <submittedName>
        <fullName evidence="2">Uncharacterized protein</fullName>
    </submittedName>
</protein>
<dbReference type="Proteomes" id="UP000198211">
    <property type="component" value="Unassembled WGS sequence"/>
</dbReference>
<feature type="compositionally biased region" description="Polar residues" evidence="1">
    <location>
        <begin position="105"/>
        <end position="115"/>
    </location>
</feature>
<comment type="caution">
    <text evidence="2">The sequence shown here is derived from an EMBL/GenBank/DDBJ whole genome shotgun (WGS) entry which is preliminary data.</text>
</comment>
<keyword evidence="3" id="KW-1185">Reference proteome</keyword>
<gene>
    <name evidence="2" type="ORF">PHMEG_00030600</name>
</gene>
<organism evidence="2 3">
    <name type="scientific">Phytophthora megakarya</name>
    <dbReference type="NCBI Taxonomy" id="4795"/>
    <lineage>
        <taxon>Eukaryota</taxon>
        <taxon>Sar</taxon>
        <taxon>Stramenopiles</taxon>
        <taxon>Oomycota</taxon>
        <taxon>Peronosporomycetes</taxon>
        <taxon>Peronosporales</taxon>
        <taxon>Peronosporaceae</taxon>
        <taxon>Phytophthora</taxon>
    </lineage>
</organism>
<dbReference type="AlphaFoldDB" id="A0A225V0V5"/>
<dbReference type="EMBL" id="NBNE01009254">
    <property type="protein sequence ID" value="OWY98597.1"/>
    <property type="molecule type" value="Genomic_DNA"/>
</dbReference>
<name>A0A225V0V5_9STRA</name>